<dbReference type="PANTHER" id="PTHR21708:SF26">
    <property type="entry name" value="2-DEHYDROPANTOATE 2-REDUCTASE"/>
    <property type="match status" value="1"/>
</dbReference>
<evidence type="ECO:0000256" key="6">
    <source>
        <dbReference type="ARBA" id="ARBA00022857"/>
    </source>
</evidence>
<protein>
    <recommendedName>
        <fullName evidence="4 10">2-dehydropantoate 2-reductase</fullName>
        <ecNumber evidence="3 10">1.1.1.169</ecNumber>
    </recommendedName>
    <alternativeName>
        <fullName evidence="8 10">Ketopantoate reductase</fullName>
    </alternativeName>
</protein>
<feature type="transmembrane region" description="Helical" evidence="11">
    <location>
        <begin position="15"/>
        <end position="34"/>
    </location>
</feature>
<dbReference type="GO" id="GO:0015940">
    <property type="term" value="P:pantothenate biosynthetic process"/>
    <property type="evidence" value="ECO:0007669"/>
    <property type="project" value="UniProtKB-UniPathway"/>
</dbReference>
<gene>
    <name evidence="14" type="ORF">I6G47_30780</name>
</gene>
<evidence type="ECO:0000256" key="9">
    <source>
        <dbReference type="ARBA" id="ARBA00048793"/>
    </source>
</evidence>
<sequence length="325" mass="33591">MDASSARLPSPSEPLRIAVMGAGAVGCYFGALLARAGHQVTLIGRPAHVQAVQQHGLRLETAALDIQVPMQASTEASAVRDADVVMFCVKSTATEEAAREMQPHLAPGTLVLTMQNGVDNDERVRAVLGPSVAVAAAVVYVATAMAGPGHVRHFGRGELVIAPSALSEQVALQFGKAGIAVQVSPDVRGALWAKLVINCAYNALSALCQLPYGPLVQSPGVTDVVDDVVAECLAVARADGVALPGDVPAAVRGLPATMPGQFSSTAQDLALGKPSEIDHLNGYVVRRGEALGVPVPLNRTLQVLVRLAPSRVQASQAPLNPPQNS</sequence>
<proteinExistence type="inferred from homology"/>
<comment type="pathway">
    <text evidence="1 10">Cofactor biosynthesis; (R)-pantothenate biosynthesis; (R)-pantoate from 3-methyl-2-oxobutanoate: step 2/2.</text>
</comment>
<evidence type="ECO:0000256" key="11">
    <source>
        <dbReference type="SAM" id="Phobius"/>
    </source>
</evidence>
<keyword evidence="5 10" id="KW-0566">Pantothenate biosynthesis</keyword>
<evidence type="ECO:0000313" key="15">
    <source>
        <dbReference type="Proteomes" id="UP000595064"/>
    </source>
</evidence>
<keyword evidence="11" id="KW-1133">Transmembrane helix</keyword>
<name>A0A7T2YSV2_9BURK</name>
<dbReference type="Pfam" id="PF08546">
    <property type="entry name" value="ApbA_C"/>
    <property type="match status" value="1"/>
</dbReference>
<keyword evidence="7 10" id="KW-0560">Oxidoreductase</keyword>
<feature type="domain" description="Ketopantoate reductase C-terminal" evidence="13">
    <location>
        <begin position="186"/>
        <end position="306"/>
    </location>
</feature>
<comment type="function">
    <text evidence="10">Catalyzes the NADPH-dependent reduction of ketopantoate into pantoic acid.</text>
</comment>
<evidence type="ECO:0000256" key="5">
    <source>
        <dbReference type="ARBA" id="ARBA00022655"/>
    </source>
</evidence>
<evidence type="ECO:0000256" key="7">
    <source>
        <dbReference type="ARBA" id="ARBA00023002"/>
    </source>
</evidence>
<dbReference type="InterPro" id="IPR036291">
    <property type="entry name" value="NAD(P)-bd_dom_sf"/>
</dbReference>
<dbReference type="EMBL" id="CP065748">
    <property type="protein sequence ID" value="QPS81294.1"/>
    <property type="molecule type" value="Genomic_DNA"/>
</dbReference>
<feature type="domain" description="Ketopantoate reductase N-terminal" evidence="12">
    <location>
        <begin position="17"/>
        <end position="163"/>
    </location>
</feature>
<dbReference type="InterPro" id="IPR003710">
    <property type="entry name" value="ApbA"/>
</dbReference>
<dbReference type="Proteomes" id="UP000595064">
    <property type="component" value="Chromosome"/>
</dbReference>
<dbReference type="NCBIfam" id="TIGR00745">
    <property type="entry name" value="apbA_panE"/>
    <property type="match status" value="1"/>
</dbReference>
<dbReference type="InterPro" id="IPR013332">
    <property type="entry name" value="KPR_N"/>
</dbReference>
<keyword evidence="6 10" id="KW-0521">NADP</keyword>
<dbReference type="GO" id="GO:0005737">
    <property type="term" value="C:cytoplasm"/>
    <property type="evidence" value="ECO:0007669"/>
    <property type="project" value="TreeGrafter"/>
</dbReference>
<reference evidence="14 15" key="1">
    <citation type="submission" date="2020-12" db="EMBL/GenBank/DDBJ databases">
        <title>FDA dAtabase for Regulatory Grade micrObial Sequences (FDA-ARGOS): Supporting development and validation of Infectious Disease Dx tests.</title>
        <authorList>
            <person name="Sproer C."/>
            <person name="Gronow S."/>
            <person name="Severitt S."/>
            <person name="Schroder I."/>
            <person name="Tallon L."/>
            <person name="Sadzewicz L."/>
            <person name="Zhao X."/>
            <person name="Boylan J."/>
            <person name="Ott S."/>
            <person name="Bowen H."/>
            <person name="Vavikolanu K."/>
            <person name="Mehta A."/>
            <person name="Aluvathingal J."/>
            <person name="Nadendla S."/>
            <person name="Lowell S."/>
            <person name="Myers T."/>
            <person name="Yan Y."/>
            <person name="Sichtig H."/>
        </authorList>
    </citation>
    <scope>NUCLEOTIDE SEQUENCE [LARGE SCALE GENOMIC DNA]</scope>
    <source>
        <strain evidence="14 15">FDAARGOS_890</strain>
    </source>
</reference>
<evidence type="ECO:0000256" key="2">
    <source>
        <dbReference type="ARBA" id="ARBA00007870"/>
    </source>
</evidence>
<evidence type="ECO:0000259" key="13">
    <source>
        <dbReference type="Pfam" id="PF08546"/>
    </source>
</evidence>
<dbReference type="Gene3D" id="3.40.50.720">
    <property type="entry name" value="NAD(P)-binding Rossmann-like Domain"/>
    <property type="match status" value="1"/>
</dbReference>
<comment type="similarity">
    <text evidence="2 10">Belongs to the ketopantoate reductase family.</text>
</comment>
<keyword evidence="11" id="KW-0472">Membrane</keyword>
<organism evidence="14 15">
    <name type="scientific">Delftia lacustris</name>
    <dbReference type="NCBI Taxonomy" id="558537"/>
    <lineage>
        <taxon>Bacteria</taxon>
        <taxon>Pseudomonadati</taxon>
        <taxon>Pseudomonadota</taxon>
        <taxon>Betaproteobacteria</taxon>
        <taxon>Burkholderiales</taxon>
        <taxon>Comamonadaceae</taxon>
        <taxon>Delftia</taxon>
    </lineage>
</organism>
<dbReference type="PROSITE" id="PS51257">
    <property type="entry name" value="PROKAR_LIPOPROTEIN"/>
    <property type="match status" value="1"/>
</dbReference>
<dbReference type="InterPro" id="IPR013328">
    <property type="entry name" value="6PGD_dom2"/>
</dbReference>
<evidence type="ECO:0000259" key="12">
    <source>
        <dbReference type="Pfam" id="PF02558"/>
    </source>
</evidence>
<dbReference type="Gene3D" id="1.10.1040.10">
    <property type="entry name" value="N-(1-d-carboxylethyl)-l-norvaline Dehydrogenase, domain 2"/>
    <property type="match status" value="1"/>
</dbReference>
<keyword evidence="15" id="KW-1185">Reference proteome</keyword>
<dbReference type="Pfam" id="PF02558">
    <property type="entry name" value="ApbA"/>
    <property type="match status" value="1"/>
</dbReference>
<evidence type="ECO:0000256" key="4">
    <source>
        <dbReference type="ARBA" id="ARBA00019465"/>
    </source>
</evidence>
<dbReference type="UniPathway" id="UPA00028">
    <property type="reaction ID" value="UER00004"/>
</dbReference>
<keyword evidence="11" id="KW-0812">Transmembrane</keyword>
<accession>A0A7T2YSV2</accession>
<dbReference type="SUPFAM" id="SSF51735">
    <property type="entry name" value="NAD(P)-binding Rossmann-fold domains"/>
    <property type="match status" value="1"/>
</dbReference>
<dbReference type="RefSeq" id="WP_016451274.1">
    <property type="nucleotide sequence ID" value="NZ_CP065748.1"/>
</dbReference>
<dbReference type="SUPFAM" id="SSF48179">
    <property type="entry name" value="6-phosphogluconate dehydrogenase C-terminal domain-like"/>
    <property type="match status" value="1"/>
</dbReference>
<dbReference type="InterPro" id="IPR013752">
    <property type="entry name" value="KPA_reductase"/>
</dbReference>
<dbReference type="AlphaFoldDB" id="A0A7T2YSV2"/>
<evidence type="ECO:0000256" key="10">
    <source>
        <dbReference type="RuleBase" id="RU362068"/>
    </source>
</evidence>
<dbReference type="FunFam" id="1.10.1040.10:FF:000017">
    <property type="entry name" value="2-dehydropantoate 2-reductase"/>
    <property type="match status" value="1"/>
</dbReference>
<evidence type="ECO:0000256" key="8">
    <source>
        <dbReference type="ARBA" id="ARBA00032024"/>
    </source>
</evidence>
<dbReference type="PANTHER" id="PTHR21708">
    <property type="entry name" value="PROBABLE 2-DEHYDROPANTOATE 2-REDUCTASE"/>
    <property type="match status" value="1"/>
</dbReference>
<evidence type="ECO:0000313" key="14">
    <source>
        <dbReference type="EMBL" id="QPS81294.1"/>
    </source>
</evidence>
<evidence type="ECO:0000256" key="3">
    <source>
        <dbReference type="ARBA" id="ARBA00013014"/>
    </source>
</evidence>
<dbReference type="EC" id="1.1.1.169" evidence="3 10"/>
<dbReference type="KEGG" id="dla:I6G47_30780"/>
<evidence type="ECO:0000256" key="1">
    <source>
        <dbReference type="ARBA" id="ARBA00004994"/>
    </source>
</evidence>
<dbReference type="InterPro" id="IPR008927">
    <property type="entry name" value="6-PGluconate_DH-like_C_sf"/>
</dbReference>
<dbReference type="GO" id="GO:0008677">
    <property type="term" value="F:2-dehydropantoate 2-reductase activity"/>
    <property type="evidence" value="ECO:0007669"/>
    <property type="project" value="UniProtKB-EC"/>
</dbReference>
<dbReference type="InterPro" id="IPR051402">
    <property type="entry name" value="KPR-Related"/>
</dbReference>
<comment type="catalytic activity">
    <reaction evidence="9 10">
        <text>(R)-pantoate + NADP(+) = 2-dehydropantoate + NADPH + H(+)</text>
        <dbReference type="Rhea" id="RHEA:16233"/>
        <dbReference type="ChEBI" id="CHEBI:11561"/>
        <dbReference type="ChEBI" id="CHEBI:15378"/>
        <dbReference type="ChEBI" id="CHEBI:15980"/>
        <dbReference type="ChEBI" id="CHEBI:57783"/>
        <dbReference type="ChEBI" id="CHEBI:58349"/>
        <dbReference type="EC" id="1.1.1.169"/>
    </reaction>
</comment>